<dbReference type="InterPro" id="IPR007369">
    <property type="entry name" value="Peptidase_A22B_SPP"/>
</dbReference>
<protein>
    <submittedName>
        <fullName evidence="2">Pecanex-like protein</fullName>
    </submittedName>
</protein>
<dbReference type="WBParaSite" id="ECPE_0001703501-mRNA-1">
    <property type="protein sequence ID" value="ECPE_0001703501-mRNA-1"/>
    <property type="gene ID" value="ECPE_0001703501"/>
</dbReference>
<name>A0A183BCQ7_9TREM</name>
<evidence type="ECO:0000313" key="2">
    <source>
        <dbReference type="WBParaSite" id="ECPE_0001703501-mRNA-1"/>
    </source>
</evidence>
<dbReference type="GO" id="GO:0042500">
    <property type="term" value="F:aspartic endopeptidase activity, intramembrane cleaving"/>
    <property type="evidence" value="ECO:0007669"/>
    <property type="project" value="InterPro"/>
</dbReference>
<reference evidence="2" key="1">
    <citation type="submission" date="2016-06" db="UniProtKB">
        <authorList>
            <consortium name="WormBaseParasite"/>
        </authorList>
    </citation>
    <scope>IDENTIFICATION</scope>
</reference>
<proteinExistence type="predicted"/>
<dbReference type="AlphaFoldDB" id="A0A183BCQ7"/>
<dbReference type="PANTHER" id="PTHR12174">
    <property type="entry name" value="SIGNAL PEPTIDE PEPTIDASE"/>
    <property type="match status" value="1"/>
</dbReference>
<sequence length="158" mass="17278">LDIGKFLALIKHVFDNCHSQNPFWEVIFHGSKAHLFSLCFLNVSLQGYLVGMILAFVASMLSYSGQPALLYLCPCTLGFTVVTACCCGGREELYKLWNGQFPIALSPPTYTPAPDDEEDPNKTTGVFTLGANHNRDTVVLPSMTAGDRLPDAQNNFSA</sequence>
<keyword evidence="1" id="KW-0812">Transmembrane</keyword>
<feature type="transmembrane region" description="Helical" evidence="1">
    <location>
        <begin position="35"/>
        <end position="62"/>
    </location>
</feature>
<accession>A0A183BCQ7</accession>
<keyword evidence="1" id="KW-1133">Transmembrane helix</keyword>
<dbReference type="Pfam" id="PF04258">
    <property type="entry name" value="Peptidase_A22B"/>
    <property type="match status" value="1"/>
</dbReference>
<feature type="transmembrane region" description="Helical" evidence="1">
    <location>
        <begin position="68"/>
        <end position="87"/>
    </location>
</feature>
<dbReference type="GO" id="GO:0016020">
    <property type="term" value="C:membrane"/>
    <property type="evidence" value="ECO:0007669"/>
    <property type="project" value="InterPro"/>
</dbReference>
<keyword evidence="1" id="KW-0472">Membrane</keyword>
<organism evidence="2">
    <name type="scientific">Echinostoma caproni</name>
    <dbReference type="NCBI Taxonomy" id="27848"/>
    <lineage>
        <taxon>Eukaryota</taxon>
        <taxon>Metazoa</taxon>
        <taxon>Spiralia</taxon>
        <taxon>Lophotrochozoa</taxon>
        <taxon>Platyhelminthes</taxon>
        <taxon>Trematoda</taxon>
        <taxon>Digenea</taxon>
        <taxon>Plagiorchiida</taxon>
        <taxon>Echinostomata</taxon>
        <taxon>Echinostomatoidea</taxon>
        <taxon>Echinostomatidae</taxon>
        <taxon>Echinostoma</taxon>
    </lineage>
</organism>
<dbReference type="PANTHER" id="PTHR12174:SF103">
    <property type="entry name" value="INTRAMEMBRANE PROTEASE (IMPAS) FAMILY"/>
    <property type="match status" value="1"/>
</dbReference>
<evidence type="ECO:0000256" key="1">
    <source>
        <dbReference type="SAM" id="Phobius"/>
    </source>
</evidence>